<dbReference type="AlphaFoldDB" id="A0A6M5YGQ8"/>
<name>A0A6M5YGQ8_9BACT</name>
<reference evidence="2" key="1">
    <citation type="submission" date="2020-05" db="EMBL/GenBank/DDBJ databases">
        <title>Frigoriglobus tundricola gen. nov., sp. nov., a psychrotolerant cellulolytic planctomycete of the family Gemmataceae with two divergent copies of 16S rRNA gene.</title>
        <authorList>
            <person name="Kulichevskaya I.S."/>
            <person name="Ivanova A.A."/>
            <person name="Naumoff D.G."/>
            <person name="Beletsky A.V."/>
            <person name="Rijpstra W.I.C."/>
            <person name="Sinninghe Damste J.S."/>
            <person name="Mardanov A.V."/>
            <person name="Ravin N.V."/>
            <person name="Dedysh S.N."/>
        </authorList>
    </citation>
    <scope>NUCLEOTIDE SEQUENCE [LARGE SCALE GENOMIC DNA]</scope>
    <source>
        <strain evidence="2">PL17</strain>
    </source>
</reference>
<proteinExistence type="predicted"/>
<keyword evidence="2" id="KW-1185">Reference proteome</keyword>
<gene>
    <name evidence="1" type="ORF">FTUN_0734</name>
</gene>
<protein>
    <submittedName>
        <fullName evidence="1">Uncharacterized protein</fullName>
    </submittedName>
</protein>
<sequence length="46" mass="5282">MTEAEIERVGETGPTIDAIEVGEFVTYEARREWLKSKAPTFLRQPE</sequence>
<evidence type="ECO:0000313" key="1">
    <source>
        <dbReference type="EMBL" id="QJW93229.1"/>
    </source>
</evidence>
<dbReference type="Proteomes" id="UP000503447">
    <property type="component" value="Chromosome"/>
</dbReference>
<dbReference type="RefSeq" id="WP_171469465.1">
    <property type="nucleotide sequence ID" value="NZ_CP053452.2"/>
</dbReference>
<evidence type="ECO:0000313" key="2">
    <source>
        <dbReference type="Proteomes" id="UP000503447"/>
    </source>
</evidence>
<dbReference type="EMBL" id="CP053452">
    <property type="protein sequence ID" value="QJW93229.1"/>
    <property type="molecule type" value="Genomic_DNA"/>
</dbReference>
<accession>A0A6M5YGQ8</accession>
<dbReference type="KEGG" id="ftj:FTUN_0734"/>
<organism evidence="1 2">
    <name type="scientific">Frigoriglobus tundricola</name>
    <dbReference type="NCBI Taxonomy" id="2774151"/>
    <lineage>
        <taxon>Bacteria</taxon>
        <taxon>Pseudomonadati</taxon>
        <taxon>Planctomycetota</taxon>
        <taxon>Planctomycetia</taxon>
        <taxon>Gemmatales</taxon>
        <taxon>Gemmataceae</taxon>
        <taxon>Frigoriglobus</taxon>
    </lineage>
</organism>